<sequence>MISELDPVPMTSVSASLTSPDILLHVLHHLFVVNDYPSILSCALVNRAFNACSKTYLYRHVAFIGGGGRRRALKFRRIPSRQSNLRIDAERHLRSSLLPENAPYVKHLYVSELAFPQVYEAIQTFPSLRSLSLSPEVSDDVKTFLSLLANSPQVTNDTLSVLEVWEACFAEPEYGLPSAIGGIHSIAEEDEASEVQDTVQRDKSSAELLMDIAPTSLESLIIHNPKTILLSNLSTWINKLGTLKRISLIDNAGPVTPTMLSSLVSTLSAVRIQELALGLSYSLTDTNLFMALNQLQELKELTVTYYLQLNVPAVTPSLAHLRALRIIHTGPPISTVREANFFSNDNFGNRTSRSRSWQVEHQAVTTAGGAIVEIEASPGESDRG</sequence>
<name>A0A165SFI8_9AGAM</name>
<keyword evidence="2" id="KW-1185">Reference proteome</keyword>
<evidence type="ECO:0000313" key="1">
    <source>
        <dbReference type="EMBL" id="KZT25081.1"/>
    </source>
</evidence>
<dbReference type="InParanoid" id="A0A165SFI8"/>
<evidence type="ECO:0000313" key="2">
    <source>
        <dbReference type="Proteomes" id="UP000076761"/>
    </source>
</evidence>
<proteinExistence type="predicted"/>
<dbReference type="InterPro" id="IPR032675">
    <property type="entry name" value="LRR_dom_sf"/>
</dbReference>
<dbReference type="OrthoDB" id="3264508at2759"/>
<reference evidence="1 2" key="1">
    <citation type="journal article" date="2016" name="Mol. Biol. Evol.">
        <title>Comparative Genomics of Early-Diverging Mushroom-Forming Fungi Provides Insights into the Origins of Lignocellulose Decay Capabilities.</title>
        <authorList>
            <person name="Nagy L.G."/>
            <person name="Riley R."/>
            <person name="Tritt A."/>
            <person name="Adam C."/>
            <person name="Daum C."/>
            <person name="Floudas D."/>
            <person name="Sun H."/>
            <person name="Yadav J.S."/>
            <person name="Pangilinan J."/>
            <person name="Larsson K.H."/>
            <person name="Matsuura K."/>
            <person name="Barry K."/>
            <person name="Labutti K."/>
            <person name="Kuo R."/>
            <person name="Ohm R.A."/>
            <person name="Bhattacharya S.S."/>
            <person name="Shirouzu T."/>
            <person name="Yoshinaga Y."/>
            <person name="Martin F.M."/>
            <person name="Grigoriev I.V."/>
            <person name="Hibbett D.S."/>
        </authorList>
    </citation>
    <scope>NUCLEOTIDE SEQUENCE [LARGE SCALE GENOMIC DNA]</scope>
    <source>
        <strain evidence="1 2">HHB14362 ss-1</strain>
    </source>
</reference>
<accession>A0A165SFI8</accession>
<protein>
    <recommendedName>
        <fullName evidence="3">F-box domain-containing protein</fullName>
    </recommendedName>
</protein>
<organism evidence="1 2">
    <name type="scientific">Neolentinus lepideus HHB14362 ss-1</name>
    <dbReference type="NCBI Taxonomy" id="1314782"/>
    <lineage>
        <taxon>Eukaryota</taxon>
        <taxon>Fungi</taxon>
        <taxon>Dikarya</taxon>
        <taxon>Basidiomycota</taxon>
        <taxon>Agaricomycotina</taxon>
        <taxon>Agaricomycetes</taxon>
        <taxon>Gloeophyllales</taxon>
        <taxon>Gloeophyllaceae</taxon>
        <taxon>Neolentinus</taxon>
    </lineage>
</organism>
<gene>
    <name evidence="1" type="ORF">NEOLEDRAFT_1148317</name>
</gene>
<dbReference type="Proteomes" id="UP000076761">
    <property type="component" value="Unassembled WGS sequence"/>
</dbReference>
<dbReference type="EMBL" id="KV425574">
    <property type="protein sequence ID" value="KZT25081.1"/>
    <property type="molecule type" value="Genomic_DNA"/>
</dbReference>
<dbReference type="AlphaFoldDB" id="A0A165SFI8"/>
<dbReference type="Gene3D" id="3.80.10.10">
    <property type="entry name" value="Ribonuclease Inhibitor"/>
    <property type="match status" value="1"/>
</dbReference>
<evidence type="ECO:0008006" key="3">
    <source>
        <dbReference type="Google" id="ProtNLM"/>
    </source>
</evidence>
<dbReference type="SUPFAM" id="SSF52047">
    <property type="entry name" value="RNI-like"/>
    <property type="match status" value="1"/>
</dbReference>